<dbReference type="Pfam" id="PF04542">
    <property type="entry name" value="Sigma70_r2"/>
    <property type="match status" value="1"/>
</dbReference>
<protein>
    <submittedName>
        <fullName evidence="4">RNA polymerase sigma-70 factor (ECF subfamily)</fullName>
    </submittedName>
</protein>
<evidence type="ECO:0000259" key="3">
    <source>
        <dbReference type="Pfam" id="PF08281"/>
    </source>
</evidence>
<dbReference type="RefSeq" id="WP_306883378.1">
    <property type="nucleotide sequence ID" value="NZ_JAUSUL010000001.1"/>
</dbReference>
<gene>
    <name evidence="4" type="ORF">J2S73_000012</name>
</gene>
<dbReference type="InterPro" id="IPR052704">
    <property type="entry name" value="ECF_Sigma-70_Domain"/>
</dbReference>
<comment type="subunit">
    <text evidence="1">Interacts transiently with the RNA polymerase catalytic core formed by RpoA, RpoB, RpoC and RpoZ (2 alpha, 1 beta, 1 beta' and 1 omega subunit) to form the RNA polymerase holoenzyme that can initiate transcription.</text>
</comment>
<dbReference type="InterPro" id="IPR013324">
    <property type="entry name" value="RNA_pol_sigma_r3/r4-like"/>
</dbReference>
<dbReference type="GO" id="GO:0006352">
    <property type="term" value="P:DNA-templated transcription initiation"/>
    <property type="evidence" value="ECO:0007669"/>
    <property type="project" value="InterPro"/>
</dbReference>
<evidence type="ECO:0000256" key="1">
    <source>
        <dbReference type="ARBA" id="ARBA00011344"/>
    </source>
</evidence>
<dbReference type="GO" id="GO:0003677">
    <property type="term" value="F:DNA binding"/>
    <property type="evidence" value="ECO:0007669"/>
    <property type="project" value="InterPro"/>
</dbReference>
<dbReference type="InterPro" id="IPR013249">
    <property type="entry name" value="RNA_pol_sigma70_r4_t2"/>
</dbReference>
<evidence type="ECO:0000313" key="5">
    <source>
        <dbReference type="Proteomes" id="UP001229244"/>
    </source>
</evidence>
<dbReference type="Gene3D" id="1.10.10.10">
    <property type="entry name" value="Winged helix-like DNA-binding domain superfamily/Winged helix DNA-binding domain"/>
    <property type="match status" value="1"/>
</dbReference>
<dbReference type="InterPro" id="IPR014284">
    <property type="entry name" value="RNA_pol_sigma-70_dom"/>
</dbReference>
<dbReference type="InterPro" id="IPR036388">
    <property type="entry name" value="WH-like_DNA-bd_sf"/>
</dbReference>
<evidence type="ECO:0000313" key="4">
    <source>
        <dbReference type="EMBL" id="MDQ0313575.1"/>
    </source>
</evidence>
<dbReference type="NCBIfam" id="TIGR02937">
    <property type="entry name" value="sigma70-ECF"/>
    <property type="match status" value="1"/>
</dbReference>
<comment type="caution">
    <text evidence="4">The sequence shown here is derived from an EMBL/GenBank/DDBJ whole genome shotgun (WGS) entry which is preliminary data.</text>
</comment>
<dbReference type="Proteomes" id="UP001229244">
    <property type="component" value="Unassembled WGS sequence"/>
</dbReference>
<dbReference type="Pfam" id="PF08281">
    <property type="entry name" value="Sigma70_r4_2"/>
    <property type="match status" value="1"/>
</dbReference>
<dbReference type="SUPFAM" id="SSF54427">
    <property type="entry name" value="NTF2-like"/>
    <property type="match status" value="1"/>
</dbReference>
<dbReference type="InterPro" id="IPR014303">
    <property type="entry name" value="RNA_pol_sigma-70_ECF"/>
</dbReference>
<dbReference type="EMBL" id="JAUSUL010000001">
    <property type="protein sequence ID" value="MDQ0313575.1"/>
    <property type="molecule type" value="Genomic_DNA"/>
</dbReference>
<evidence type="ECO:0000259" key="2">
    <source>
        <dbReference type="Pfam" id="PF04542"/>
    </source>
</evidence>
<accession>A0AAE4AR90</accession>
<proteinExistence type="predicted"/>
<dbReference type="NCBIfam" id="TIGR02957">
    <property type="entry name" value="SigX4"/>
    <property type="match status" value="1"/>
</dbReference>
<dbReference type="AlphaFoldDB" id="A0AAE4AR90"/>
<feature type="domain" description="RNA polymerase sigma-70 region 2" evidence="2">
    <location>
        <begin position="18"/>
        <end position="83"/>
    </location>
</feature>
<dbReference type="InterPro" id="IPR007627">
    <property type="entry name" value="RNA_pol_sigma70_r2"/>
</dbReference>
<name>A0AAE4AR90_9HYPH</name>
<dbReference type="GO" id="GO:0016987">
    <property type="term" value="F:sigma factor activity"/>
    <property type="evidence" value="ECO:0007669"/>
    <property type="project" value="InterPro"/>
</dbReference>
<dbReference type="NCBIfam" id="NF007214">
    <property type="entry name" value="PRK09636.1"/>
    <property type="match status" value="1"/>
</dbReference>
<dbReference type="InterPro" id="IPR032710">
    <property type="entry name" value="NTF2-like_dom_sf"/>
</dbReference>
<feature type="domain" description="RNA polymerase sigma factor 70 region 4 type 2" evidence="3">
    <location>
        <begin position="116"/>
        <end position="166"/>
    </location>
</feature>
<reference evidence="4" key="1">
    <citation type="submission" date="2023-07" db="EMBL/GenBank/DDBJ databases">
        <title>Genomic Encyclopedia of Type Strains, Phase IV (KMG-IV): sequencing the most valuable type-strain genomes for metagenomic binning, comparative biology and taxonomic classification.</title>
        <authorList>
            <person name="Goeker M."/>
        </authorList>
    </citation>
    <scope>NUCLEOTIDE SEQUENCE</scope>
    <source>
        <strain evidence="4">DSM 21202</strain>
    </source>
</reference>
<dbReference type="PANTHER" id="PTHR30173:SF36">
    <property type="entry name" value="ECF RNA POLYMERASE SIGMA FACTOR SIGJ"/>
    <property type="match status" value="1"/>
</dbReference>
<keyword evidence="5" id="KW-1185">Reference proteome</keyword>
<sequence>MTLEPQEGSVSTPALDAFEANRVRLFSIAYRMLGSVADAEDAVQDAFLRWHGADTEKVAEPAAYLTRVVTRLALDRLKSASRRRETYVGPWLPEPIVEDPDPSADLDPVGEGVSIALMLALERLSPLERAAFLLHDVFDIGFDEVATALGRTPAACRQLASRARSQVRSERPRFVLDAVDRDRIADAFFAAVRSGDAAHLQALLAEDATLRTDGGGRARAALNVIAGRDRVARFFAGLAKKAGAGPPRFVRPMRINGLAGRFSVEADGARQTMALDIEDGRIRAVYVTRNPDKLRHLERFLPPGLAEE</sequence>
<dbReference type="InterPro" id="IPR013325">
    <property type="entry name" value="RNA_pol_sigma_r2"/>
</dbReference>
<dbReference type="Gene3D" id="1.10.1740.10">
    <property type="match status" value="1"/>
</dbReference>
<dbReference type="PANTHER" id="PTHR30173">
    <property type="entry name" value="SIGMA 19 FACTOR"/>
    <property type="match status" value="1"/>
</dbReference>
<dbReference type="SUPFAM" id="SSF88659">
    <property type="entry name" value="Sigma3 and sigma4 domains of RNA polymerase sigma factors"/>
    <property type="match status" value="1"/>
</dbReference>
<dbReference type="Gene3D" id="3.10.450.50">
    <property type="match status" value="1"/>
</dbReference>
<organism evidence="4 5">
    <name type="scientific">Amorphus orientalis</name>
    <dbReference type="NCBI Taxonomy" id="649198"/>
    <lineage>
        <taxon>Bacteria</taxon>
        <taxon>Pseudomonadati</taxon>
        <taxon>Pseudomonadota</taxon>
        <taxon>Alphaproteobacteria</taxon>
        <taxon>Hyphomicrobiales</taxon>
        <taxon>Amorphaceae</taxon>
        <taxon>Amorphus</taxon>
    </lineage>
</organism>
<dbReference type="SUPFAM" id="SSF88946">
    <property type="entry name" value="Sigma2 domain of RNA polymerase sigma factors"/>
    <property type="match status" value="1"/>
</dbReference>